<dbReference type="SUPFAM" id="SSF53850">
    <property type="entry name" value="Periplasmic binding protein-like II"/>
    <property type="match status" value="1"/>
</dbReference>
<reference evidence="6" key="1">
    <citation type="submission" date="2015-10" db="EMBL/GenBank/DDBJ databases">
        <authorList>
            <person name="Gilbert D.G."/>
        </authorList>
    </citation>
    <scope>NUCLEOTIDE SEQUENCE</scope>
</reference>
<evidence type="ECO:0000256" key="3">
    <source>
        <dbReference type="ARBA" id="ARBA00023125"/>
    </source>
</evidence>
<evidence type="ECO:0000256" key="1">
    <source>
        <dbReference type="ARBA" id="ARBA00009437"/>
    </source>
</evidence>
<dbReference type="Pfam" id="PF00126">
    <property type="entry name" value="HTH_1"/>
    <property type="match status" value="1"/>
</dbReference>
<dbReference type="PANTHER" id="PTHR30537">
    <property type="entry name" value="HTH-TYPE TRANSCRIPTIONAL REGULATOR"/>
    <property type="match status" value="1"/>
</dbReference>
<feature type="domain" description="HTH lysR-type" evidence="5">
    <location>
        <begin position="9"/>
        <end position="66"/>
    </location>
</feature>
<dbReference type="FunFam" id="3.40.190.10:FF:000017">
    <property type="entry name" value="Glycine cleavage system transcriptional activator"/>
    <property type="match status" value="1"/>
</dbReference>
<comment type="similarity">
    <text evidence="1">Belongs to the LysR transcriptional regulatory family.</text>
</comment>
<keyword evidence="4" id="KW-0804">Transcription</keyword>
<dbReference type="InterPro" id="IPR036390">
    <property type="entry name" value="WH_DNA-bd_sf"/>
</dbReference>
<keyword evidence="2" id="KW-0805">Transcription regulation</keyword>
<evidence type="ECO:0000259" key="5">
    <source>
        <dbReference type="PROSITE" id="PS50931"/>
    </source>
</evidence>
<dbReference type="Pfam" id="PF03466">
    <property type="entry name" value="LysR_substrate"/>
    <property type="match status" value="1"/>
</dbReference>
<dbReference type="PANTHER" id="PTHR30537:SF26">
    <property type="entry name" value="GLYCINE CLEAVAGE SYSTEM TRANSCRIPTIONAL ACTIVATOR"/>
    <property type="match status" value="1"/>
</dbReference>
<dbReference type="GO" id="GO:0006351">
    <property type="term" value="P:DNA-templated transcription"/>
    <property type="evidence" value="ECO:0007669"/>
    <property type="project" value="TreeGrafter"/>
</dbReference>
<dbReference type="EMBL" id="CZQE01000319">
    <property type="protein sequence ID" value="CUS45959.1"/>
    <property type="molecule type" value="Genomic_DNA"/>
</dbReference>
<dbReference type="PROSITE" id="PS50931">
    <property type="entry name" value="HTH_LYSR"/>
    <property type="match status" value="1"/>
</dbReference>
<accession>A0A160TQF5</accession>
<dbReference type="GO" id="GO:0003700">
    <property type="term" value="F:DNA-binding transcription factor activity"/>
    <property type="evidence" value="ECO:0007669"/>
    <property type="project" value="InterPro"/>
</dbReference>
<dbReference type="FunFam" id="1.10.10.10:FF:000001">
    <property type="entry name" value="LysR family transcriptional regulator"/>
    <property type="match status" value="1"/>
</dbReference>
<dbReference type="AlphaFoldDB" id="A0A160TQF5"/>
<dbReference type="InterPro" id="IPR005119">
    <property type="entry name" value="LysR_subst-bd"/>
</dbReference>
<dbReference type="InterPro" id="IPR058163">
    <property type="entry name" value="LysR-type_TF_proteobact-type"/>
</dbReference>
<proteinExistence type="inferred from homology"/>
<dbReference type="GO" id="GO:0043565">
    <property type="term" value="F:sequence-specific DNA binding"/>
    <property type="evidence" value="ECO:0007669"/>
    <property type="project" value="TreeGrafter"/>
</dbReference>
<dbReference type="PRINTS" id="PR00039">
    <property type="entry name" value="HTHLYSR"/>
</dbReference>
<protein>
    <submittedName>
        <fullName evidence="6">Transcriptional regulator, LysR family</fullName>
    </submittedName>
</protein>
<keyword evidence="3" id="KW-0238">DNA-binding</keyword>
<dbReference type="Gene3D" id="1.10.10.10">
    <property type="entry name" value="Winged helix-like DNA-binding domain superfamily/Winged helix DNA-binding domain"/>
    <property type="match status" value="1"/>
</dbReference>
<gene>
    <name evidence="6" type="ORF">MGWOODY_Smn996</name>
</gene>
<organism evidence="6">
    <name type="scientific">hydrothermal vent metagenome</name>
    <dbReference type="NCBI Taxonomy" id="652676"/>
    <lineage>
        <taxon>unclassified sequences</taxon>
        <taxon>metagenomes</taxon>
        <taxon>ecological metagenomes</taxon>
    </lineage>
</organism>
<dbReference type="SUPFAM" id="SSF46785">
    <property type="entry name" value="Winged helix' DNA-binding domain"/>
    <property type="match status" value="1"/>
</dbReference>
<dbReference type="InterPro" id="IPR036388">
    <property type="entry name" value="WH-like_DNA-bd_sf"/>
</dbReference>
<evidence type="ECO:0000256" key="4">
    <source>
        <dbReference type="ARBA" id="ARBA00023163"/>
    </source>
</evidence>
<dbReference type="Gene3D" id="3.40.190.10">
    <property type="entry name" value="Periplasmic binding protein-like II"/>
    <property type="match status" value="2"/>
</dbReference>
<name>A0A160TQF5_9ZZZZ</name>
<evidence type="ECO:0000256" key="2">
    <source>
        <dbReference type="ARBA" id="ARBA00023015"/>
    </source>
</evidence>
<evidence type="ECO:0000313" key="6">
    <source>
        <dbReference type="EMBL" id="CUS45959.1"/>
    </source>
</evidence>
<dbReference type="InterPro" id="IPR000847">
    <property type="entry name" value="LysR_HTH_N"/>
</dbReference>
<sequence length="308" mass="34019">MNESRRSLPPMAALNSFVAAARYGSFSRAAEHIGLTQSAVSRQIALLEEWLQASLFDRHGRRITLNAAGRAYADEVRPALDRIRLATDQLANGAGRTLLIATLPSFGMRWLAPRLPGLSARHPEMTVNFAARSFPFDLKDEGFDGAIHFGQPDWPDASHLRLFGERAVVVCGADWLARNPIESPRDLIDKPLLFQASRLNAWNRWFAARGIADLPKLEGQRFEHFLMLAQAVAAGAGVALIPEFLISPELANGSLVMPFEQPLLTDDAYYLVRRPNWQDNGAMVDFSAWMDEQIDAIAKSDIGQSGPA</sequence>